<organism evidence="3 4">
    <name type="scientific">Ruminococcus albus 8</name>
    <dbReference type="NCBI Taxonomy" id="246199"/>
    <lineage>
        <taxon>Bacteria</taxon>
        <taxon>Bacillati</taxon>
        <taxon>Bacillota</taxon>
        <taxon>Clostridia</taxon>
        <taxon>Eubacteriales</taxon>
        <taxon>Oscillospiraceae</taxon>
        <taxon>Ruminococcus</taxon>
    </lineage>
</organism>
<dbReference type="AlphaFoldDB" id="E9S8Q4"/>
<sequence>MSEKLRIRKLRICTIVAVTAILLTVLCILIFTAPPKLVISEVCAVNDGKFPAASETDNKGALCDWIELYNPTKHAVSLKRYTLCRDDEAECAISGGKIPAGGYMLVYCSKKGFADDSVPSVDFKIPKAESCTITLKSGFRTIDAITTEPTSKGSTVCAGKGGVYITTPTPCAANAEDARASQVTFSAESGYCPKPFSLELSAANSASIYYTLDGTDPRTSSTAKLYTSAIDVKDRRGEKNVLSAEDPMKIQLEYRKGKVEAPKDENVDKGTVVRACAKSSDGEWGHVSTATYMVGLSPADHSGLPMISLVTDPAALYDHETGIYTRGKVYEDYYPTEPDHLYNGSIPANYNQKGRDWERECTLQFFESDGTLQFTQDAGMRIQGGWSRADYQKSFRFYARSTYGKDTFDYPFWQELTDSDGQPADSFKTFVLRNGGNDSNFLKYKDIMVQDMASCLSPATQTGRACVLFIDGEYWGLYTLQEDYSQEYFARHYDVDSDTVAIYKNGTLDEGLAVDELSFKNMQSFIIGNDMSKAENYARVCELLDMETFIDYCAAEMYIFNDDWPQNNYGCWRSRELDSKWRFFFFDTESCACHYNMNNAKLDYFEYLHSKSYKPMVKMILSLLKNDDFRSKLTTRIMDMSNIVFTEERVSEYQQRYSDIYLPEMEAYYLRFPTHRTVEGSSKPMIRRMTDFFAARQPRIIADLSAQFSLTAPKKITVKGGSAKLNGLDISDGFSGKYFAGSELILTAADDAKWQVTAGGKSAEYDGTLTLKVTADTEIKLIN</sequence>
<evidence type="ECO:0000259" key="2">
    <source>
        <dbReference type="PROSITE" id="PS51841"/>
    </source>
</evidence>
<dbReference type="InterPro" id="IPR001322">
    <property type="entry name" value="Lamin_tail_dom"/>
</dbReference>
<dbReference type="InterPro" id="IPR026876">
    <property type="entry name" value="Fn3_assoc_repeat"/>
</dbReference>
<dbReference type="InterPro" id="IPR036415">
    <property type="entry name" value="Lamin_tail_dom_sf"/>
</dbReference>
<name>E9S8Q4_RUMAL</name>
<dbReference type="Pfam" id="PF08757">
    <property type="entry name" value="CotH"/>
    <property type="match status" value="1"/>
</dbReference>
<reference evidence="3 4" key="1">
    <citation type="submission" date="2011-02" db="EMBL/GenBank/DDBJ databases">
        <authorList>
            <person name="Nelson K.E."/>
            <person name="Sutton G."/>
            <person name="Torralba M."/>
            <person name="Durkin S."/>
            <person name="Harkins D."/>
            <person name="Montgomery R."/>
            <person name="Ziemer C."/>
            <person name="Klaassens E."/>
            <person name="Ocuiv P."/>
            <person name="Morrison M."/>
        </authorList>
    </citation>
    <scope>NUCLEOTIDE SEQUENCE [LARGE SCALE GENOMIC DNA]</scope>
    <source>
        <strain evidence="3 4">8</strain>
    </source>
</reference>
<evidence type="ECO:0000313" key="3">
    <source>
        <dbReference type="EMBL" id="EGC04345.1"/>
    </source>
</evidence>
<dbReference type="SUPFAM" id="SSF74853">
    <property type="entry name" value="Lamin A/C globular tail domain"/>
    <property type="match status" value="1"/>
</dbReference>
<feature type="transmembrane region" description="Helical" evidence="1">
    <location>
        <begin position="12"/>
        <end position="33"/>
    </location>
</feature>
<dbReference type="InterPro" id="IPR014867">
    <property type="entry name" value="Spore_coat_CotH_CotH2/3/7"/>
</dbReference>
<dbReference type="EMBL" id="ADKM02000030">
    <property type="protein sequence ID" value="EGC04345.1"/>
    <property type="molecule type" value="Genomic_DNA"/>
</dbReference>
<keyword evidence="1" id="KW-0472">Membrane</keyword>
<dbReference type="RefSeq" id="WP_002847372.1">
    <property type="nucleotide sequence ID" value="NZ_ADKM02000030.1"/>
</dbReference>
<keyword evidence="1" id="KW-0812">Transmembrane</keyword>
<evidence type="ECO:0000313" key="4">
    <source>
        <dbReference type="Proteomes" id="UP000004259"/>
    </source>
</evidence>
<dbReference type="PROSITE" id="PS51841">
    <property type="entry name" value="LTD"/>
    <property type="match status" value="1"/>
</dbReference>
<dbReference type="eggNOG" id="ENOG502Z8T1">
    <property type="taxonomic scope" value="Bacteria"/>
</dbReference>
<dbReference type="Pfam" id="PF13287">
    <property type="entry name" value="Fn3_assoc"/>
    <property type="match status" value="1"/>
</dbReference>
<dbReference type="OrthoDB" id="9806464at2"/>
<protein>
    <submittedName>
        <fullName evidence="3">CotH protein</fullName>
    </submittedName>
</protein>
<dbReference type="Proteomes" id="UP000004259">
    <property type="component" value="Unassembled WGS sequence"/>
</dbReference>
<dbReference type="STRING" id="246199.CUS_5170"/>
<comment type="caution">
    <text evidence="3">The sequence shown here is derived from an EMBL/GenBank/DDBJ whole genome shotgun (WGS) entry which is preliminary data.</text>
</comment>
<accession>E9S8Q4</accession>
<proteinExistence type="predicted"/>
<keyword evidence="1" id="KW-1133">Transmembrane helix</keyword>
<evidence type="ECO:0000256" key="1">
    <source>
        <dbReference type="SAM" id="Phobius"/>
    </source>
</evidence>
<keyword evidence="4" id="KW-1185">Reference proteome</keyword>
<gene>
    <name evidence="3" type="ORF">CUS_5170</name>
</gene>
<feature type="domain" description="LTD" evidence="2">
    <location>
        <begin position="31"/>
        <end position="151"/>
    </location>
</feature>